<dbReference type="OrthoDB" id="1265936at2"/>
<evidence type="ECO:0000256" key="4">
    <source>
        <dbReference type="SAM" id="MobiDB-lite"/>
    </source>
</evidence>
<dbReference type="GO" id="GO:0003697">
    <property type="term" value="F:single-stranded DNA binding"/>
    <property type="evidence" value="ECO:0007669"/>
    <property type="project" value="InterPro"/>
</dbReference>
<dbReference type="InterPro" id="IPR011344">
    <property type="entry name" value="ssDNA-bd"/>
</dbReference>
<dbReference type="Proteomes" id="UP000321479">
    <property type="component" value="Chromosome"/>
</dbReference>
<dbReference type="PIRSF" id="PIRSF002070">
    <property type="entry name" value="SSB"/>
    <property type="match status" value="1"/>
</dbReference>
<dbReference type="Pfam" id="PF00436">
    <property type="entry name" value="SSB"/>
    <property type="match status" value="1"/>
</dbReference>
<dbReference type="GO" id="GO:0006260">
    <property type="term" value="P:DNA replication"/>
    <property type="evidence" value="ECO:0007669"/>
    <property type="project" value="InterPro"/>
</dbReference>
<dbReference type="Gene3D" id="2.40.50.140">
    <property type="entry name" value="Nucleic acid-binding proteins"/>
    <property type="match status" value="1"/>
</dbReference>
<evidence type="ECO:0000256" key="1">
    <source>
        <dbReference type="ARBA" id="ARBA00023125"/>
    </source>
</evidence>
<evidence type="ECO:0000256" key="3">
    <source>
        <dbReference type="RuleBase" id="RU000524"/>
    </source>
</evidence>
<organism evidence="5 6">
    <name type="scientific">Mucilaginibacter ginsenosidivorans</name>
    <dbReference type="NCBI Taxonomy" id="398053"/>
    <lineage>
        <taxon>Bacteria</taxon>
        <taxon>Pseudomonadati</taxon>
        <taxon>Bacteroidota</taxon>
        <taxon>Sphingobacteriia</taxon>
        <taxon>Sphingobacteriales</taxon>
        <taxon>Sphingobacteriaceae</taxon>
        <taxon>Mucilaginibacter</taxon>
    </lineage>
</organism>
<name>A0A5B8UU09_9SPHI</name>
<dbReference type="SUPFAM" id="SSF50249">
    <property type="entry name" value="Nucleic acid-binding proteins"/>
    <property type="match status" value="1"/>
</dbReference>
<dbReference type="NCBIfam" id="TIGR00621">
    <property type="entry name" value="ssb"/>
    <property type="match status" value="1"/>
</dbReference>
<gene>
    <name evidence="5" type="ORF">FRZ54_07255</name>
</gene>
<protein>
    <recommendedName>
        <fullName evidence="2 3">Single-stranded DNA-binding protein</fullName>
    </recommendedName>
</protein>
<dbReference type="InterPro" id="IPR012340">
    <property type="entry name" value="NA-bd_OB-fold"/>
</dbReference>
<proteinExistence type="predicted"/>
<sequence length="126" mass="13556">MELTGRLTADAQVSEVKGGKKVVNFSIAINDSYKPKDGERVELTTYVECAYWLNAKVGGYLKKGLLVQLNGRIGSRAWVNKDGDAKSYLTCNISHLKFLGGSTNSTAAKPGDSKGKGAPEDDDLPF</sequence>
<dbReference type="EMBL" id="CP042436">
    <property type="protein sequence ID" value="QEC62389.1"/>
    <property type="molecule type" value="Genomic_DNA"/>
</dbReference>
<dbReference type="InterPro" id="IPR000424">
    <property type="entry name" value="Primosome_PriB/ssb"/>
</dbReference>
<dbReference type="AlphaFoldDB" id="A0A5B8UU09"/>
<reference evidence="5 6" key="1">
    <citation type="journal article" date="2017" name="Curr. Microbiol.">
        <title>Mucilaginibacter ginsenosidivorans sp. nov., Isolated from Soil of Ginseng Field.</title>
        <authorList>
            <person name="Kim M.M."/>
            <person name="Siddiqi M.Z."/>
            <person name="Im W.T."/>
        </authorList>
    </citation>
    <scope>NUCLEOTIDE SEQUENCE [LARGE SCALE GENOMIC DNA]</scope>
    <source>
        <strain evidence="5 6">Gsoil 3017</strain>
    </source>
</reference>
<keyword evidence="6" id="KW-1185">Reference proteome</keyword>
<keyword evidence="1 2" id="KW-0238">DNA-binding</keyword>
<accession>A0A5B8UU09</accession>
<dbReference type="CDD" id="cd04496">
    <property type="entry name" value="SSB_OBF"/>
    <property type="match status" value="1"/>
</dbReference>
<feature type="region of interest" description="Disordered" evidence="4">
    <location>
        <begin position="99"/>
        <end position="126"/>
    </location>
</feature>
<dbReference type="RefSeq" id="WP_147030966.1">
    <property type="nucleotide sequence ID" value="NZ_CP042436.1"/>
</dbReference>
<evidence type="ECO:0000256" key="2">
    <source>
        <dbReference type="PIRNR" id="PIRNR002070"/>
    </source>
</evidence>
<dbReference type="KEGG" id="mgin:FRZ54_07255"/>
<evidence type="ECO:0000313" key="6">
    <source>
        <dbReference type="Proteomes" id="UP000321479"/>
    </source>
</evidence>
<evidence type="ECO:0000313" key="5">
    <source>
        <dbReference type="EMBL" id="QEC62389.1"/>
    </source>
</evidence>
<dbReference type="PROSITE" id="PS50935">
    <property type="entry name" value="SSB"/>
    <property type="match status" value="1"/>
</dbReference>